<dbReference type="InterPro" id="IPR017927">
    <property type="entry name" value="FAD-bd_FR_type"/>
</dbReference>
<gene>
    <name evidence="2" type="ORF">BE17_08330</name>
</gene>
<dbReference type="PRINTS" id="PR00371">
    <property type="entry name" value="FPNCR"/>
</dbReference>
<dbReference type="Gene3D" id="2.40.30.10">
    <property type="entry name" value="Translation factors"/>
    <property type="match status" value="1"/>
</dbReference>
<dbReference type="Gene3D" id="3.40.50.80">
    <property type="entry name" value="Nucleotide-binding domain of ferredoxin-NADP reductase (FNR) module"/>
    <property type="match status" value="1"/>
</dbReference>
<comment type="caution">
    <text evidence="2">The sequence shown here is derived from an EMBL/GenBank/DDBJ whole genome shotgun (WGS) entry which is preliminary data.</text>
</comment>
<dbReference type="Pfam" id="PF00175">
    <property type="entry name" value="NAD_binding_1"/>
    <property type="match status" value="1"/>
</dbReference>
<dbReference type="CDD" id="cd00322">
    <property type="entry name" value="FNR_like"/>
    <property type="match status" value="1"/>
</dbReference>
<dbReference type="SUPFAM" id="SSF63380">
    <property type="entry name" value="Riboflavin synthase domain-like"/>
    <property type="match status" value="1"/>
</dbReference>
<dbReference type="EMBL" id="JEMB01003403">
    <property type="protein sequence ID" value="KYF73019.1"/>
    <property type="molecule type" value="Genomic_DNA"/>
</dbReference>
<feature type="domain" description="FAD-binding FR-type" evidence="1">
    <location>
        <begin position="4"/>
        <end position="108"/>
    </location>
</feature>
<dbReference type="GO" id="GO:0016491">
    <property type="term" value="F:oxidoreductase activity"/>
    <property type="evidence" value="ECO:0007669"/>
    <property type="project" value="InterPro"/>
</dbReference>
<dbReference type="SUPFAM" id="SSF52343">
    <property type="entry name" value="Ferredoxin reductase-like, C-terminal NADP-linked domain"/>
    <property type="match status" value="1"/>
</dbReference>
<dbReference type="PANTHER" id="PTHR47354:SF5">
    <property type="entry name" value="PROTEIN RFBI"/>
    <property type="match status" value="1"/>
</dbReference>
<dbReference type="Pfam" id="PF00970">
    <property type="entry name" value="FAD_binding_6"/>
    <property type="match status" value="1"/>
</dbReference>
<proteinExistence type="predicted"/>
<dbReference type="PANTHER" id="PTHR47354">
    <property type="entry name" value="NADH OXIDOREDUCTASE HCR"/>
    <property type="match status" value="1"/>
</dbReference>
<dbReference type="InterPro" id="IPR017938">
    <property type="entry name" value="Riboflavin_synthase-like_b-brl"/>
</dbReference>
<evidence type="ECO:0000313" key="3">
    <source>
        <dbReference type="Proteomes" id="UP000075635"/>
    </source>
</evidence>
<evidence type="ECO:0000259" key="1">
    <source>
        <dbReference type="PROSITE" id="PS51384"/>
    </source>
</evidence>
<dbReference type="PRINTS" id="PR00410">
    <property type="entry name" value="PHEHYDRXLASE"/>
</dbReference>
<dbReference type="InterPro" id="IPR008333">
    <property type="entry name" value="Cbr1-like_FAD-bd_dom"/>
</dbReference>
<organism evidence="2 3">
    <name type="scientific">Sorangium cellulosum</name>
    <name type="common">Polyangium cellulosum</name>
    <dbReference type="NCBI Taxonomy" id="56"/>
    <lineage>
        <taxon>Bacteria</taxon>
        <taxon>Pseudomonadati</taxon>
        <taxon>Myxococcota</taxon>
        <taxon>Polyangia</taxon>
        <taxon>Polyangiales</taxon>
        <taxon>Polyangiaceae</taxon>
        <taxon>Sorangium</taxon>
    </lineage>
</organism>
<reference evidence="2 3" key="1">
    <citation type="submission" date="2014-02" db="EMBL/GenBank/DDBJ databases">
        <title>The small core and large imbalanced accessory genome model reveals a collaborative survival strategy of Sorangium cellulosum strains in nature.</title>
        <authorList>
            <person name="Han K."/>
            <person name="Peng R."/>
            <person name="Blom J."/>
            <person name="Li Y.-Z."/>
        </authorList>
    </citation>
    <scope>NUCLEOTIDE SEQUENCE [LARGE SCALE GENOMIC DNA]</scope>
    <source>
        <strain evidence="2 3">So0011-07</strain>
    </source>
</reference>
<sequence length="250" mass="27509">MIHAEPFEARLVAARPLSPFVRELSFERADGQAFRFEAGQWVNLVLPLEAGEVKRAYSIASAPAPDGSPRFDLAVTLVEGGAGSEYLHRLEPGAALRAIGPHGLFTRDPGDPAPSLFVATGTGVTPLRSMLHASLRFVAHGLSAPHLWILFGARFEEDVIYRDELEALARGSDRIRYEITLSRGGPSWSGRRGYVQEHVPELYRELAARSGDPAPHVFICGLDRMVSSVRELARGELGVPRKHVHVERYD</sequence>
<evidence type="ECO:0000313" key="2">
    <source>
        <dbReference type="EMBL" id="KYF73019.1"/>
    </source>
</evidence>
<dbReference type="InterPro" id="IPR039261">
    <property type="entry name" value="FNR_nucleotide-bd"/>
</dbReference>
<name>A0A150QYD7_SORCE</name>
<dbReference type="InterPro" id="IPR001433">
    <property type="entry name" value="OxRdtase_FAD/NAD-bd"/>
</dbReference>
<dbReference type="InterPro" id="IPR001709">
    <property type="entry name" value="Flavoprot_Pyr_Nucl_cyt_Rdtase"/>
</dbReference>
<dbReference type="InterPro" id="IPR050415">
    <property type="entry name" value="MRET"/>
</dbReference>
<dbReference type="AlphaFoldDB" id="A0A150QYD7"/>
<protein>
    <submittedName>
        <fullName evidence="2">Oxidoreductase</fullName>
    </submittedName>
</protein>
<accession>A0A150QYD7</accession>
<dbReference type="PROSITE" id="PS51384">
    <property type="entry name" value="FAD_FR"/>
    <property type="match status" value="1"/>
</dbReference>
<dbReference type="Proteomes" id="UP000075635">
    <property type="component" value="Unassembled WGS sequence"/>
</dbReference>